<gene>
    <name evidence="2" type="ORF">SSEG_11322</name>
</gene>
<reference evidence="2" key="1">
    <citation type="submission" date="2009-10" db="EMBL/GenBank/DDBJ databases">
        <title>The genome sequence of Streptomyces sviceus strain ATCC 29083.</title>
        <authorList>
            <consortium name="The Broad Institute Genome Sequencing Platform"/>
            <consortium name="Broad Institute Microbial Sequencing Center"/>
            <person name="Fischbach M."/>
            <person name="Godfrey P."/>
            <person name="Ward D."/>
            <person name="Young S."/>
            <person name="Zeng Q."/>
            <person name="Koehrsen M."/>
            <person name="Alvarado L."/>
            <person name="Berlin A.M."/>
            <person name="Bochicchio J."/>
            <person name="Borenstein D."/>
            <person name="Chapman S.B."/>
            <person name="Chen Z."/>
            <person name="Engels R."/>
            <person name="Freedman E."/>
            <person name="Gellesch M."/>
            <person name="Goldberg J."/>
            <person name="Griggs A."/>
            <person name="Gujja S."/>
            <person name="Heilman E.R."/>
            <person name="Heiman D.I."/>
            <person name="Hepburn T.A."/>
            <person name="Howarth C."/>
            <person name="Jen D."/>
            <person name="Larson L."/>
            <person name="Lewis B."/>
            <person name="Mehta T."/>
            <person name="Park D."/>
            <person name="Pearson M."/>
            <person name="Richards J."/>
            <person name="Roberts A."/>
            <person name="Saif S."/>
            <person name="Shea T.D."/>
            <person name="Shenoy N."/>
            <person name="Sisk P."/>
            <person name="Stolte C."/>
            <person name="Sykes S.N."/>
            <person name="Thomson T."/>
            <person name="Walk T."/>
            <person name="White J."/>
            <person name="Yandava C."/>
            <person name="Straight P."/>
            <person name="Clardy J."/>
            <person name="Hung D."/>
            <person name="Kolter R."/>
            <person name="Mekalanos J."/>
            <person name="Walker S."/>
            <person name="Walsh C.T."/>
            <person name="Wieland-Brown L.C."/>
            <person name="Haas B."/>
            <person name="Nusbaum C."/>
            <person name="Birren B."/>
        </authorList>
    </citation>
    <scope>NUCLEOTIDE SEQUENCE [LARGE SCALE GENOMIC DNA]</scope>
    <source>
        <strain evidence="2">ATCC 29083</strain>
    </source>
</reference>
<evidence type="ECO:0000313" key="3">
    <source>
        <dbReference type="Proteomes" id="UP000002785"/>
    </source>
</evidence>
<dbReference type="Proteomes" id="UP000002785">
    <property type="component" value="Chromosome"/>
</dbReference>
<dbReference type="HOGENOM" id="CLU_2248678_0_0_11"/>
<dbReference type="eggNOG" id="COG1209">
    <property type="taxonomic scope" value="Bacteria"/>
</dbReference>
<proteinExistence type="predicted"/>
<evidence type="ECO:0000313" key="2">
    <source>
        <dbReference type="EMBL" id="EFH29059.1"/>
    </source>
</evidence>
<sequence>MAQMKALALPGGLDHLTDVGTTQVQVIVGDRSGFGPEEEPEQPGNDLAHGGVHPATPALHDAVRAIEPTRRGELEITHARRHLAGVPLRHRPVRGDHGEVRISS</sequence>
<accession>D6XBB0</accession>
<protein>
    <submittedName>
        <fullName evidence="2">Uncharacterized protein</fullName>
    </submittedName>
</protein>
<feature type="region of interest" description="Disordered" evidence="1">
    <location>
        <begin position="31"/>
        <end position="53"/>
    </location>
</feature>
<dbReference type="EMBL" id="CM000951">
    <property type="protein sequence ID" value="EFH29059.1"/>
    <property type="molecule type" value="Genomic_DNA"/>
</dbReference>
<organism evidence="2 3">
    <name type="scientific">Streptomyces sviceus (strain ATCC 29083 / DSM 924 / JCM 4929 / NBRC 13980 / NCIMB 11184 / NRRL 5439 / UC 5370)</name>
    <dbReference type="NCBI Taxonomy" id="463191"/>
    <lineage>
        <taxon>Bacteria</taxon>
        <taxon>Bacillati</taxon>
        <taxon>Actinomycetota</taxon>
        <taxon>Actinomycetes</taxon>
        <taxon>Kitasatosporales</taxon>
        <taxon>Streptomycetaceae</taxon>
        <taxon>Streptomyces</taxon>
    </lineage>
</organism>
<dbReference type="AlphaFoldDB" id="D6XBB0"/>
<name>D6XBB0_STRX2</name>
<evidence type="ECO:0000256" key="1">
    <source>
        <dbReference type="SAM" id="MobiDB-lite"/>
    </source>
</evidence>
<keyword evidence="3" id="KW-1185">Reference proteome</keyword>